<protein>
    <submittedName>
        <fullName evidence="2">Uncharacterized protein</fullName>
    </submittedName>
</protein>
<feature type="transmembrane region" description="Helical" evidence="1">
    <location>
        <begin position="12"/>
        <end position="31"/>
    </location>
</feature>
<dbReference type="AlphaFoldDB" id="A0A5M3WM02"/>
<evidence type="ECO:0000313" key="2">
    <source>
        <dbReference type="EMBL" id="GES09062.1"/>
    </source>
</evidence>
<reference evidence="2 3" key="1">
    <citation type="submission" date="2019-10" db="EMBL/GenBank/DDBJ databases">
        <title>Whole genome shotgun sequence of Acrocarpospora macrocephala NBRC 16266.</title>
        <authorList>
            <person name="Ichikawa N."/>
            <person name="Kimura A."/>
            <person name="Kitahashi Y."/>
            <person name="Komaki H."/>
            <person name="Oguchi A."/>
        </authorList>
    </citation>
    <scope>NUCLEOTIDE SEQUENCE [LARGE SCALE GENOMIC DNA]</scope>
    <source>
        <strain evidence="2 3">NBRC 16266</strain>
    </source>
</reference>
<keyword evidence="3" id="KW-1185">Reference proteome</keyword>
<sequence length="349" mass="38209">MQRDQLIWAIRSLIGAITLSLGSELVVTYITGESLSWGRAVILFVAFSLISVLLFGLPLFSRRLITSIAFVQIAAGLTIGVIGVAGMAATVAPDLERVRAIAAVLAITGPVVAAMAVIIVVLDSRGVYLAAIPPPRLPSRDQILTSASGDEVLQRDYKGVRNAELALVEACRNAIDIRDVHYIAYYVNGVCGFHVDVLDHSSLDSYFRTTDREQRRDLYERAGRQIIVLNSQLDRGLKKIESGILVRTVLDVAEGALYYYRLNEGVDVVAVTLDQEVVLLADEKLHALLTPFQVLPRGGLHKRVRSLRGDGPEKTTDLNPGQEFTGEKRSFPRLWWPNLGILATKNPGA</sequence>
<name>A0A5M3WM02_9ACTN</name>
<dbReference type="EMBL" id="BLAE01000013">
    <property type="protein sequence ID" value="GES09062.1"/>
    <property type="molecule type" value="Genomic_DNA"/>
</dbReference>
<feature type="transmembrane region" description="Helical" evidence="1">
    <location>
        <begin position="64"/>
        <end position="88"/>
    </location>
</feature>
<dbReference type="Proteomes" id="UP000331127">
    <property type="component" value="Unassembled WGS sequence"/>
</dbReference>
<organism evidence="2 3">
    <name type="scientific">Acrocarpospora macrocephala</name>
    <dbReference type="NCBI Taxonomy" id="150177"/>
    <lineage>
        <taxon>Bacteria</taxon>
        <taxon>Bacillati</taxon>
        <taxon>Actinomycetota</taxon>
        <taxon>Actinomycetes</taxon>
        <taxon>Streptosporangiales</taxon>
        <taxon>Streptosporangiaceae</taxon>
        <taxon>Acrocarpospora</taxon>
    </lineage>
</organism>
<accession>A0A5M3WM02</accession>
<keyword evidence="1" id="KW-1133">Transmembrane helix</keyword>
<keyword evidence="1" id="KW-0472">Membrane</keyword>
<gene>
    <name evidence="2" type="ORF">Amac_026580</name>
</gene>
<keyword evidence="1" id="KW-0812">Transmembrane</keyword>
<feature type="transmembrane region" description="Helical" evidence="1">
    <location>
        <begin position="37"/>
        <end position="57"/>
    </location>
</feature>
<proteinExistence type="predicted"/>
<evidence type="ECO:0000313" key="3">
    <source>
        <dbReference type="Proteomes" id="UP000331127"/>
    </source>
</evidence>
<feature type="transmembrane region" description="Helical" evidence="1">
    <location>
        <begin position="100"/>
        <end position="122"/>
    </location>
</feature>
<evidence type="ECO:0000256" key="1">
    <source>
        <dbReference type="SAM" id="Phobius"/>
    </source>
</evidence>
<comment type="caution">
    <text evidence="2">The sequence shown here is derived from an EMBL/GenBank/DDBJ whole genome shotgun (WGS) entry which is preliminary data.</text>
</comment>